<dbReference type="Pfam" id="PF03547">
    <property type="entry name" value="Mem_trans"/>
    <property type="match status" value="2"/>
</dbReference>
<feature type="transmembrane region" description="Helical" evidence="8">
    <location>
        <begin position="58"/>
        <end position="79"/>
    </location>
</feature>
<dbReference type="GO" id="GO:0055085">
    <property type="term" value="P:transmembrane transport"/>
    <property type="evidence" value="ECO:0007669"/>
    <property type="project" value="InterPro"/>
</dbReference>
<dbReference type="EMBL" id="NBIU01000017">
    <property type="protein sequence ID" value="PZT47943.1"/>
    <property type="molecule type" value="Genomic_DNA"/>
</dbReference>
<evidence type="ECO:0000256" key="4">
    <source>
        <dbReference type="ARBA" id="ARBA00022475"/>
    </source>
</evidence>
<feature type="transmembrane region" description="Helical" evidence="8">
    <location>
        <begin position="122"/>
        <end position="142"/>
    </location>
</feature>
<dbReference type="OrthoDB" id="9786183at2"/>
<accession>A0A2W6PMN1</accession>
<comment type="caution">
    <text evidence="9">The sequence shown here is derived from an EMBL/GenBank/DDBJ whole genome shotgun (WGS) entry which is preliminary data.</text>
</comment>
<evidence type="ECO:0000313" key="10">
    <source>
        <dbReference type="Proteomes" id="UP000249746"/>
    </source>
</evidence>
<feature type="transmembrane region" description="Helical" evidence="8">
    <location>
        <begin position="218"/>
        <end position="242"/>
    </location>
</feature>
<keyword evidence="5 8" id="KW-0812">Transmembrane</keyword>
<dbReference type="Proteomes" id="UP000249746">
    <property type="component" value="Unassembled WGS sequence"/>
</dbReference>
<keyword evidence="7 8" id="KW-0472">Membrane</keyword>
<keyword evidence="4" id="KW-1003">Cell membrane</keyword>
<evidence type="ECO:0000256" key="7">
    <source>
        <dbReference type="ARBA" id="ARBA00023136"/>
    </source>
</evidence>
<reference evidence="9 10" key="1">
    <citation type="submission" date="2017-03" db="EMBL/GenBank/DDBJ databases">
        <title>Genomic and clinical evidence uncovers the enterohepatic species Helicobacter valdiviensis as a potential human intestinal pathogen.</title>
        <authorList>
            <person name="Fresia P."/>
            <person name="Jara R."/>
            <person name="Sierra R."/>
            <person name="Ferres I."/>
            <person name="Greif G."/>
            <person name="Iraola G."/>
            <person name="Collado L."/>
        </authorList>
    </citation>
    <scope>NUCLEOTIDE SEQUENCE [LARGE SCALE GENOMIC DNA]</scope>
    <source>
        <strain evidence="9 10">WBE14</strain>
    </source>
</reference>
<keyword evidence="3" id="KW-0813">Transport</keyword>
<feature type="transmembrane region" description="Helical" evidence="8">
    <location>
        <begin position="277"/>
        <end position="299"/>
    </location>
</feature>
<proteinExistence type="inferred from homology"/>
<comment type="similarity">
    <text evidence="2">Belongs to the auxin efflux carrier (TC 2.A.69) family.</text>
</comment>
<feature type="transmembrane region" description="Helical" evidence="8">
    <location>
        <begin position="163"/>
        <end position="181"/>
    </location>
</feature>
<sequence>MLLAMYNIFVFIFIGFMANKMRLLGNKHSGILLGFLINFALPAQVFNGTYHAHIDTSFLILCVVSLVSNFCVGGILWAIGSFLKFDKATKITLSFMGTLGNTLYLGFPFVQGALGADYANMVIIYDQFVTGIPFAFLAPIVLSMSGKTSFSIGGVFKKLLKSPLFLALLSGIFFRLLPFTIPDEFFSPLKALAQTATPVALFAIGVQLNLKGILEWKYPALLLSTKMILAPLILFLFVKIFVGDFSNTHKLALIEVAMPPLVSGAAIIYKAGLNAKLALNSVTFGILVSFVSVPIWLYFA</sequence>
<evidence type="ECO:0000256" key="3">
    <source>
        <dbReference type="ARBA" id="ARBA00022448"/>
    </source>
</evidence>
<evidence type="ECO:0000256" key="2">
    <source>
        <dbReference type="ARBA" id="ARBA00010145"/>
    </source>
</evidence>
<organism evidence="9 10">
    <name type="scientific">Helicobacter valdiviensis</name>
    <dbReference type="NCBI Taxonomy" id="1458358"/>
    <lineage>
        <taxon>Bacteria</taxon>
        <taxon>Pseudomonadati</taxon>
        <taxon>Campylobacterota</taxon>
        <taxon>Epsilonproteobacteria</taxon>
        <taxon>Campylobacterales</taxon>
        <taxon>Helicobacteraceae</taxon>
        <taxon>Helicobacter</taxon>
    </lineage>
</organism>
<evidence type="ECO:0000256" key="1">
    <source>
        <dbReference type="ARBA" id="ARBA00004651"/>
    </source>
</evidence>
<name>A0A2W6PMN1_9HELI</name>
<dbReference type="AlphaFoldDB" id="A0A2W6PMN1"/>
<dbReference type="Gene3D" id="1.20.1530.20">
    <property type="match status" value="1"/>
</dbReference>
<dbReference type="InterPro" id="IPR038770">
    <property type="entry name" value="Na+/solute_symporter_sf"/>
</dbReference>
<protein>
    <submittedName>
        <fullName evidence="9">Transporter</fullName>
    </submittedName>
</protein>
<dbReference type="GO" id="GO:0005886">
    <property type="term" value="C:plasma membrane"/>
    <property type="evidence" value="ECO:0007669"/>
    <property type="project" value="UniProtKB-SubCell"/>
</dbReference>
<evidence type="ECO:0000256" key="8">
    <source>
        <dbReference type="SAM" id="Phobius"/>
    </source>
</evidence>
<evidence type="ECO:0000256" key="5">
    <source>
        <dbReference type="ARBA" id="ARBA00022692"/>
    </source>
</evidence>
<keyword evidence="6 8" id="KW-1133">Transmembrane helix</keyword>
<dbReference type="PANTHER" id="PTHR36838:SF1">
    <property type="entry name" value="SLR1864 PROTEIN"/>
    <property type="match status" value="1"/>
</dbReference>
<evidence type="ECO:0000256" key="6">
    <source>
        <dbReference type="ARBA" id="ARBA00022989"/>
    </source>
</evidence>
<gene>
    <name evidence="9" type="ORF">B6S12_06400</name>
</gene>
<keyword evidence="10" id="KW-1185">Reference proteome</keyword>
<evidence type="ECO:0000313" key="9">
    <source>
        <dbReference type="EMBL" id="PZT47943.1"/>
    </source>
</evidence>
<dbReference type="InterPro" id="IPR004776">
    <property type="entry name" value="Mem_transp_PIN-like"/>
</dbReference>
<dbReference type="PANTHER" id="PTHR36838">
    <property type="entry name" value="AUXIN EFFLUX CARRIER FAMILY PROTEIN"/>
    <property type="match status" value="1"/>
</dbReference>
<feature type="transmembrane region" description="Helical" evidence="8">
    <location>
        <begin position="6"/>
        <end position="24"/>
    </location>
</feature>
<feature type="transmembrane region" description="Helical" evidence="8">
    <location>
        <begin position="91"/>
        <end position="110"/>
    </location>
</feature>
<feature type="transmembrane region" description="Helical" evidence="8">
    <location>
        <begin position="31"/>
        <end position="52"/>
    </location>
</feature>
<comment type="subcellular location">
    <subcellularLocation>
        <location evidence="1">Cell membrane</location>
        <topology evidence="1">Multi-pass membrane protein</topology>
    </subcellularLocation>
</comment>